<feature type="compositionally biased region" description="Basic and acidic residues" evidence="1">
    <location>
        <begin position="179"/>
        <end position="203"/>
    </location>
</feature>
<dbReference type="OrthoDB" id="8456338at2"/>
<dbReference type="EMBL" id="SSND01000004">
    <property type="protein sequence ID" value="THD82412.1"/>
    <property type="molecule type" value="Genomic_DNA"/>
</dbReference>
<dbReference type="AlphaFoldDB" id="A0A4S3MKC4"/>
<evidence type="ECO:0000313" key="3">
    <source>
        <dbReference type="Proteomes" id="UP000309450"/>
    </source>
</evidence>
<keyword evidence="3" id="KW-1185">Reference proteome</keyword>
<proteinExistence type="predicted"/>
<accession>A0A4S3MKC4</accession>
<dbReference type="Proteomes" id="UP000309450">
    <property type="component" value="Unassembled WGS sequence"/>
</dbReference>
<dbReference type="RefSeq" id="WP_136395520.1">
    <property type="nucleotide sequence ID" value="NZ_SSND01000004.1"/>
</dbReference>
<evidence type="ECO:0000256" key="1">
    <source>
        <dbReference type="SAM" id="MobiDB-lite"/>
    </source>
</evidence>
<organism evidence="2 3">
    <name type="scientific">Aliigemmobacter aestuarii</name>
    <dbReference type="NCBI Taxonomy" id="1445661"/>
    <lineage>
        <taxon>Bacteria</taxon>
        <taxon>Pseudomonadati</taxon>
        <taxon>Pseudomonadota</taxon>
        <taxon>Alphaproteobacteria</taxon>
        <taxon>Rhodobacterales</taxon>
        <taxon>Paracoccaceae</taxon>
        <taxon>Aliigemmobacter</taxon>
    </lineage>
</organism>
<sequence>MTTGKISAAELARAEARRARNALTWAWRKNPSLPGSTIDLGEWEGAFLASASGAGVDVGTLMPAVRDWLQWRFKRTQIDRTDAAAWTRALRTELPRRIMAADRAMVWVRLGNPDGRTKQGRALKAALRAGGEAHARALGFGLARPPGETGADVDVDAAQGGLGPARSAPQWRASAPDGPDGRTGRRAMPDRTKAPPQVRDRLPGRPGRPRKTPESQDEIAELASVIRQAPPQVRRMFAALSRPEDQLCFLRTLRDLTANPDDPAAQGRWTRWVIALHKRGF</sequence>
<gene>
    <name evidence="2" type="ORF">E7811_15320</name>
</gene>
<reference evidence="2 3" key="1">
    <citation type="submission" date="2019-04" db="EMBL/GenBank/DDBJ databases">
        <title>Draft genome sequence of Gemmobacter aestuarii sp. nov.</title>
        <authorList>
            <person name="Hameed A."/>
            <person name="Lin S.-Y."/>
            <person name="Shahina M."/>
            <person name="Lai W.-A."/>
            <person name="Young C.-C."/>
        </authorList>
    </citation>
    <scope>NUCLEOTIDE SEQUENCE [LARGE SCALE GENOMIC DNA]</scope>
    <source>
        <strain evidence="2 3">CC-PW-75</strain>
    </source>
</reference>
<evidence type="ECO:0000313" key="2">
    <source>
        <dbReference type="EMBL" id="THD82412.1"/>
    </source>
</evidence>
<protein>
    <submittedName>
        <fullName evidence="2">Uncharacterized protein</fullName>
    </submittedName>
</protein>
<feature type="region of interest" description="Disordered" evidence="1">
    <location>
        <begin position="149"/>
        <end position="216"/>
    </location>
</feature>
<comment type="caution">
    <text evidence="2">The sequence shown here is derived from an EMBL/GenBank/DDBJ whole genome shotgun (WGS) entry which is preliminary data.</text>
</comment>
<name>A0A4S3MKC4_9RHOB</name>